<dbReference type="PANTHER" id="PTHR11552:SF147">
    <property type="entry name" value="CHOLINE DEHYDROGENASE, MITOCHONDRIAL"/>
    <property type="match status" value="1"/>
</dbReference>
<dbReference type="SUPFAM" id="SSF51905">
    <property type="entry name" value="FAD/NAD(P)-binding domain"/>
    <property type="match status" value="1"/>
</dbReference>
<accession>A0A6A0H9F6</accession>
<feature type="non-terminal residue" evidence="3">
    <location>
        <position position="108"/>
    </location>
</feature>
<dbReference type="Pfam" id="PF05199">
    <property type="entry name" value="GMC_oxred_C"/>
    <property type="match status" value="1"/>
</dbReference>
<feature type="domain" description="Glucose-methanol-choline oxidoreductase C-terminal" evidence="2">
    <location>
        <begin position="16"/>
        <end position="98"/>
    </location>
</feature>
<dbReference type="InterPro" id="IPR036188">
    <property type="entry name" value="FAD/NAD-bd_sf"/>
</dbReference>
<dbReference type="InterPro" id="IPR007867">
    <property type="entry name" value="GMC_OxRtase_C"/>
</dbReference>
<dbReference type="AlphaFoldDB" id="A0A6A0H9F6"/>
<reference evidence="3" key="2">
    <citation type="journal article" date="2018" name="Environ. Sci. Technol.">
        <title>The Toxicogenome of Hyalella azteca: A Model for Sediment Ecotoxicology and Evolutionary Toxicology.</title>
        <authorList>
            <person name="Poynton H.C."/>
            <person name="Hasenbein S."/>
            <person name="Benoit J.B."/>
            <person name="Sepulveda M.S."/>
            <person name="Poelchau M.F."/>
            <person name="Hughes D.S.T."/>
            <person name="Murali S.C."/>
            <person name="Chen S."/>
            <person name="Glastad K.M."/>
            <person name="Goodisman M.A.D."/>
            <person name="Werren J.H."/>
            <person name="Vineis J.H."/>
            <person name="Bowen J.L."/>
            <person name="Friedrich M."/>
            <person name="Jones J."/>
            <person name="Robertson H.M."/>
            <person name="Feyereisen R."/>
            <person name="Mechler-Hickson A."/>
            <person name="Mathers N."/>
            <person name="Lee C.E."/>
            <person name="Colbourne J.K."/>
            <person name="Biales A."/>
            <person name="Johnston J.S."/>
            <person name="Wellborn G.A."/>
            <person name="Rosendale A.J."/>
            <person name="Cridge A.G."/>
            <person name="Munoz-Torres M.C."/>
            <person name="Bain P.A."/>
            <person name="Manny A.R."/>
            <person name="Major K.M."/>
            <person name="Lambert F.N."/>
            <person name="Vulpe C.D."/>
            <person name="Tuck P."/>
            <person name="Blalock B.J."/>
            <person name="Lin Y.Y."/>
            <person name="Smith M.E."/>
            <person name="Ochoa-Acuna H."/>
            <person name="Chen M.M."/>
            <person name="Childers C.P."/>
            <person name="Qu J."/>
            <person name="Dugan S."/>
            <person name="Lee S.L."/>
            <person name="Chao H."/>
            <person name="Dinh H."/>
            <person name="Han Y."/>
            <person name="Doddapaneni H."/>
            <person name="Worley K.C."/>
            <person name="Muzny D.M."/>
            <person name="Gibbs R.A."/>
            <person name="Richards S."/>
        </authorList>
    </citation>
    <scope>NUCLEOTIDE SEQUENCE</scope>
    <source>
        <strain evidence="3">HAZT.00-mixed</strain>
        <tissue evidence="3">Whole organism</tissue>
    </source>
</reference>
<name>A0A6A0H9F6_HYAAZ</name>
<dbReference type="InterPro" id="IPR012132">
    <property type="entry name" value="GMC_OxRdtase"/>
</dbReference>
<dbReference type="EMBL" id="JQDR03005318">
    <property type="protein sequence ID" value="KAA0201617.1"/>
    <property type="molecule type" value="Genomic_DNA"/>
</dbReference>
<evidence type="ECO:0000313" key="3">
    <source>
        <dbReference type="EMBL" id="KAA0201617.1"/>
    </source>
</evidence>
<organism evidence="3">
    <name type="scientific">Hyalella azteca</name>
    <name type="common">Amphipod</name>
    <dbReference type="NCBI Taxonomy" id="294128"/>
    <lineage>
        <taxon>Eukaryota</taxon>
        <taxon>Metazoa</taxon>
        <taxon>Ecdysozoa</taxon>
        <taxon>Arthropoda</taxon>
        <taxon>Crustacea</taxon>
        <taxon>Multicrustacea</taxon>
        <taxon>Malacostraca</taxon>
        <taxon>Eumalacostraca</taxon>
        <taxon>Peracarida</taxon>
        <taxon>Amphipoda</taxon>
        <taxon>Senticaudata</taxon>
        <taxon>Talitrida</taxon>
        <taxon>Talitroidea</taxon>
        <taxon>Hyalellidae</taxon>
        <taxon>Hyalella</taxon>
    </lineage>
</organism>
<dbReference type="GO" id="GO:0016614">
    <property type="term" value="F:oxidoreductase activity, acting on CH-OH group of donors"/>
    <property type="evidence" value="ECO:0007669"/>
    <property type="project" value="InterPro"/>
</dbReference>
<dbReference type="PANTHER" id="PTHR11552">
    <property type="entry name" value="GLUCOSE-METHANOL-CHOLINE GMC OXIDOREDUCTASE"/>
    <property type="match status" value="1"/>
</dbReference>
<dbReference type="Gene3D" id="3.50.50.60">
    <property type="entry name" value="FAD/NAD(P)-binding domain"/>
    <property type="match status" value="1"/>
</dbReference>
<reference evidence="3" key="3">
    <citation type="submission" date="2019-06" db="EMBL/GenBank/DDBJ databases">
        <authorList>
            <person name="Poynton C."/>
            <person name="Hasenbein S."/>
            <person name="Benoit J.B."/>
            <person name="Sepulveda M.S."/>
            <person name="Poelchau M.F."/>
            <person name="Murali S.C."/>
            <person name="Chen S."/>
            <person name="Glastad K.M."/>
            <person name="Werren J.H."/>
            <person name="Vineis J.H."/>
            <person name="Bowen J.L."/>
            <person name="Friedrich M."/>
            <person name="Jones J."/>
            <person name="Robertson H.M."/>
            <person name="Feyereisen R."/>
            <person name="Mechler-Hickson A."/>
            <person name="Mathers N."/>
            <person name="Lee C.E."/>
            <person name="Colbourne J.K."/>
            <person name="Biales A."/>
            <person name="Johnston J.S."/>
            <person name="Wellborn G.A."/>
            <person name="Rosendale A.J."/>
            <person name="Cridge A.G."/>
            <person name="Munoz-Torres M.C."/>
            <person name="Bain P.A."/>
            <person name="Manny A.R."/>
            <person name="Major K.M."/>
            <person name="Lambert F.N."/>
            <person name="Vulpe C.D."/>
            <person name="Tuck P."/>
            <person name="Blalock B.J."/>
            <person name="Lin Y.-Y."/>
            <person name="Smith M.E."/>
            <person name="Ochoa-Acuna H."/>
            <person name="Chen M.-J.M."/>
            <person name="Childers C.P."/>
            <person name="Qu J."/>
            <person name="Dugan S."/>
            <person name="Lee S.L."/>
            <person name="Chao H."/>
            <person name="Dinh H."/>
            <person name="Han Y."/>
            <person name="Doddapaneni H."/>
            <person name="Worley K.C."/>
            <person name="Muzny D.M."/>
            <person name="Gibbs R.A."/>
            <person name="Richards S."/>
        </authorList>
    </citation>
    <scope>NUCLEOTIDE SEQUENCE</scope>
    <source>
        <strain evidence="3">HAZT.00-mixed</strain>
        <tissue evidence="3">Whole organism</tissue>
    </source>
</reference>
<reference evidence="3" key="1">
    <citation type="submission" date="2014-08" db="EMBL/GenBank/DDBJ databases">
        <authorList>
            <person name="Murali S."/>
            <person name="Richards S."/>
            <person name="Bandaranaike D."/>
            <person name="Bellair M."/>
            <person name="Blankenburg K."/>
            <person name="Chao H."/>
            <person name="Dinh H."/>
            <person name="Doddapaneni H."/>
            <person name="Dugan-Rocha S."/>
            <person name="Elkadiri S."/>
            <person name="Gnanaolivu R."/>
            <person name="Hughes D."/>
            <person name="Lee S."/>
            <person name="Li M."/>
            <person name="Ming W."/>
            <person name="Munidasa M."/>
            <person name="Muniz J."/>
            <person name="Nguyen L."/>
            <person name="Osuji N."/>
            <person name="Pu L.-L."/>
            <person name="Puazo M."/>
            <person name="Skinner E."/>
            <person name="Qu C."/>
            <person name="Quiroz J."/>
            <person name="Raj R."/>
            <person name="Weissenberger G."/>
            <person name="Xin Y."/>
            <person name="Zou X."/>
            <person name="Han Y."/>
            <person name="Worley K."/>
            <person name="Muzny D."/>
            <person name="Gibbs R."/>
        </authorList>
    </citation>
    <scope>NUCLEOTIDE SEQUENCE</scope>
    <source>
        <strain evidence="3">HAZT.00-mixed</strain>
        <tissue evidence="3">Whole organism</tissue>
    </source>
</reference>
<comment type="similarity">
    <text evidence="1">Belongs to the GMC oxidoreductase family.</text>
</comment>
<dbReference type="GO" id="GO:0050660">
    <property type="term" value="F:flavin adenine dinucleotide binding"/>
    <property type="evidence" value="ECO:0007669"/>
    <property type="project" value="InterPro"/>
</dbReference>
<evidence type="ECO:0000259" key="2">
    <source>
        <dbReference type="Pfam" id="PF05199"/>
    </source>
</evidence>
<evidence type="ECO:0000256" key="1">
    <source>
        <dbReference type="ARBA" id="ARBA00010790"/>
    </source>
</evidence>
<proteinExistence type="inferred from homology"/>
<comment type="caution">
    <text evidence="3">The sequence shown here is derived from an EMBL/GenBank/DDBJ whole genome shotgun (WGS) entry which is preliminary data.</text>
</comment>
<protein>
    <recommendedName>
        <fullName evidence="2">Glucose-methanol-choline oxidoreductase C-terminal domain-containing protein</fullName>
    </recommendedName>
</protein>
<sequence>MNSEGMRKILAPQPDLTLKACEHLGSKTDGYWECYARHMALPNEHFCCTAKMAPPTDPMGVVSPRLSVRGVSGLRVVDASVMPEVVSTNPMATVYVIAEKASDIIKQD</sequence>
<gene>
    <name evidence="3" type="ORF">HAZT_HAZT010561</name>
</gene>
<dbReference type="Proteomes" id="UP000711488">
    <property type="component" value="Unassembled WGS sequence"/>
</dbReference>